<accession>A0A8C5T2M0</accession>
<name>A0A8C5T2M0_9PASS</name>
<reference evidence="1" key="2">
    <citation type="submission" date="2025-09" db="UniProtKB">
        <authorList>
            <consortium name="Ensembl"/>
        </authorList>
    </citation>
    <scope>IDENTIFICATION</scope>
</reference>
<dbReference type="Ensembl" id="ENSMCST00000000352.1">
    <property type="protein sequence ID" value="ENSMCSP00000000338.1"/>
    <property type="gene ID" value="ENSMCSG00000000296.1"/>
</dbReference>
<dbReference type="AlphaFoldDB" id="A0A8C5T2M0"/>
<organism evidence="1 2">
    <name type="scientific">Malurus cyaneus samueli</name>
    <dbReference type="NCBI Taxonomy" id="2593467"/>
    <lineage>
        <taxon>Eukaryota</taxon>
        <taxon>Metazoa</taxon>
        <taxon>Chordata</taxon>
        <taxon>Craniata</taxon>
        <taxon>Vertebrata</taxon>
        <taxon>Euteleostomi</taxon>
        <taxon>Archelosauria</taxon>
        <taxon>Archosauria</taxon>
        <taxon>Dinosauria</taxon>
        <taxon>Saurischia</taxon>
        <taxon>Theropoda</taxon>
        <taxon>Coelurosauria</taxon>
        <taxon>Aves</taxon>
        <taxon>Neognathae</taxon>
        <taxon>Neoaves</taxon>
        <taxon>Telluraves</taxon>
        <taxon>Australaves</taxon>
        <taxon>Passeriformes</taxon>
        <taxon>Meliphagoidea</taxon>
        <taxon>Maluridae</taxon>
        <taxon>Malurus</taxon>
    </lineage>
</organism>
<dbReference type="GO" id="GO:0051123">
    <property type="term" value="P:RNA polymerase II preinitiation complex assembly"/>
    <property type="evidence" value="ECO:0007669"/>
    <property type="project" value="InterPro"/>
</dbReference>
<evidence type="ECO:0000313" key="2">
    <source>
        <dbReference type="Proteomes" id="UP000694560"/>
    </source>
</evidence>
<reference evidence="1" key="1">
    <citation type="submission" date="2025-08" db="UniProtKB">
        <authorList>
            <consortium name="Ensembl"/>
        </authorList>
    </citation>
    <scope>IDENTIFICATION</scope>
</reference>
<dbReference type="OrthoDB" id="28335at2759"/>
<dbReference type="InterPro" id="IPR045127">
    <property type="entry name" value="TAF11-like"/>
</dbReference>
<dbReference type="SUPFAM" id="SSF47113">
    <property type="entry name" value="Histone-fold"/>
    <property type="match status" value="1"/>
</dbReference>
<dbReference type="PANTHER" id="PTHR13218:SF8">
    <property type="entry name" value="TRANSCRIPTION INITIATION FACTOR TFIID SUBUNIT 11"/>
    <property type="match status" value="1"/>
</dbReference>
<dbReference type="Gene3D" id="1.10.20.10">
    <property type="entry name" value="Histone, subunit A"/>
    <property type="match status" value="1"/>
</dbReference>
<sequence length="204" mass="22815">MRRGISLGWAGSVEQGWISLGQGWDLWDWLDQWHRGWDQFGTGAGISLDRGWDQFGDGLGSVWDWAGISLRQGLGSVWDMGWDQFGTGLGSVWHRGWELTPGSYWDGDVEPLSPPSPRGSRTEALSSSLPWIQHLHGGWVVSKLFVLLPGGAQGADSFLALTLDVCEKWGELPPLQPKHMREAVRRLKARGQIPNSKYKKIIFH</sequence>
<dbReference type="GO" id="GO:0005669">
    <property type="term" value="C:transcription factor TFIID complex"/>
    <property type="evidence" value="ECO:0007669"/>
    <property type="project" value="InterPro"/>
</dbReference>
<dbReference type="GO" id="GO:0016251">
    <property type="term" value="F:RNA polymerase II general transcription initiation factor activity"/>
    <property type="evidence" value="ECO:0007669"/>
    <property type="project" value="TreeGrafter"/>
</dbReference>
<dbReference type="Proteomes" id="UP000694560">
    <property type="component" value="Unplaced"/>
</dbReference>
<evidence type="ECO:0000313" key="1">
    <source>
        <dbReference type="Ensembl" id="ENSMCSP00000000338.1"/>
    </source>
</evidence>
<dbReference type="InterPro" id="IPR009072">
    <property type="entry name" value="Histone-fold"/>
</dbReference>
<keyword evidence="2" id="KW-1185">Reference proteome</keyword>
<dbReference type="PANTHER" id="PTHR13218">
    <property type="entry name" value="TRANSCRIPTION INITIATION FACTOR TFIID SUBUNIT 11-RELATED"/>
    <property type="match status" value="1"/>
</dbReference>
<dbReference type="GO" id="GO:0046982">
    <property type="term" value="F:protein heterodimerization activity"/>
    <property type="evidence" value="ECO:0007669"/>
    <property type="project" value="InterPro"/>
</dbReference>
<protein>
    <submittedName>
        <fullName evidence="1">Uncharacterized protein</fullName>
    </submittedName>
</protein>
<proteinExistence type="predicted"/>